<feature type="region of interest" description="Disordered" evidence="1">
    <location>
        <begin position="1"/>
        <end position="52"/>
    </location>
</feature>
<gene>
    <name evidence="2" type="ORF">B0H17DRAFT_1141680</name>
</gene>
<comment type="caution">
    <text evidence="2">The sequence shown here is derived from an EMBL/GenBank/DDBJ whole genome shotgun (WGS) entry which is preliminary data.</text>
</comment>
<sequence length="255" mass="28576">MTSGAKKEKARKKRREQKLLEEQQQRVDEEKAQLIPPYGNNPDSDDNDRPIPSAADIHAFIYGPLSRSLSPPPSWYNDAPNMHAILTIHTTPSQLLPRDFSILRSESAHPWCPIRRRNRRLLPGRRPFPQSLPKRLPAQELPLPTPSAPIHTLILSSNPDDPVPPLALLRPIPLPTDPYDFLPMQREPPPCALPAATAYGTVQSALAIACSLEFPWVHVAIGRISETAWGPHPDERQNSLIFPVTNSFSSPHSRR</sequence>
<evidence type="ECO:0000313" key="3">
    <source>
        <dbReference type="Proteomes" id="UP001221757"/>
    </source>
</evidence>
<organism evidence="2 3">
    <name type="scientific">Mycena rosella</name>
    <name type="common">Pink bonnet</name>
    <name type="synonym">Agaricus rosellus</name>
    <dbReference type="NCBI Taxonomy" id="1033263"/>
    <lineage>
        <taxon>Eukaryota</taxon>
        <taxon>Fungi</taxon>
        <taxon>Dikarya</taxon>
        <taxon>Basidiomycota</taxon>
        <taxon>Agaricomycotina</taxon>
        <taxon>Agaricomycetes</taxon>
        <taxon>Agaricomycetidae</taxon>
        <taxon>Agaricales</taxon>
        <taxon>Marasmiineae</taxon>
        <taxon>Mycenaceae</taxon>
        <taxon>Mycena</taxon>
    </lineage>
</organism>
<proteinExistence type="predicted"/>
<accession>A0AAD7CZ39</accession>
<protein>
    <submittedName>
        <fullName evidence="2">Uncharacterized protein</fullName>
    </submittedName>
</protein>
<dbReference type="AlphaFoldDB" id="A0AAD7CZ39"/>
<name>A0AAD7CZ39_MYCRO</name>
<keyword evidence="3" id="KW-1185">Reference proteome</keyword>
<feature type="compositionally biased region" description="Basic and acidic residues" evidence="1">
    <location>
        <begin position="17"/>
        <end position="32"/>
    </location>
</feature>
<dbReference type="EMBL" id="JARKIE010000177">
    <property type="protein sequence ID" value="KAJ7671042.1"/>
    <property type="molecule type" value="Genomic_DNA"/>
</dbReference>
<evidence type="ECO:0000313" key="2">
    <source>
        <dbReference type="EMBL" id="KAJ7671042.1"/>
    </source>
</evidence>
<reference evidence="2" key="1">
    <citation type="submission" date="2023-03" db="EMBL/GenBank/DDBJ databases">
        <title>Massive genome expansion in bonnet fungi (Mycena s.s.) driven by repeated elements and novel gene families across ecological guilds.</title>
        <authorList>
            <consortium name="Lawrence Berkeley National Laboratory"/>
            <person name="Harder C.B."/>
            <person name="Miyauchi S."/>
            <person name="Viragh M."/>
            <person name="Kuo A."/>
            <person name="Thoen E."/>
            <person name="Andreopoulos B."/>
            <person name="Lu D."/>
            <person name="Skrede I."/>
            <person name="Drula E."/>
            <person name="Henrissat B."/>
            <person name="Morin E."/>
            <person name="Kohler A."/>
            <person name="Barry K."/>
            <person name="LaButti K."/>
            <person name="Morin E."/>
            <person name="Salamov A."/>
            <person name="Lipzen A."/>
            <person name="Mereny Z."/>
            <person name="Hegedus B."/>
            <person name="Baldrian P."/>
            <person name="Stursova M."/>
            <person name="Weitz H."/>
            <person name="Taylor A."/>
            <person name="Grigoriev I.V."/>
            <person name="Nagy L.G."/>
            <person name="Martin F."/>
            <person name="Kauserud H."/>
        </authorList>
    </citation>
    <scope>NUCLEOTIDE SEQUENCE</scope>
    <source>
        <strain evidence="2">CBHHK067</strain>
    </source>
</reference>
<dbReference type="Proteomes" id="UP001221757">
    <property type="component" value="Unassembled WGS sequence"/>
</dbReference>
<evidence type="ECO:0000256" key="1">
    <source>
        <dbReference type="SAM" id="MobiDB-lite"/>
    </source>
</evidence>